<dbReference type="PROSITE" id="PS50082">
    <property type="entry name" value="WD_REPEATS_2"/>
    <property type="match status" value="3"/>
</dbReference>
<dbReference type="InterPro" id="IPR001680">
    <property type="entry name" value="WD40_rpt"/>
</dbReference>
<dbReference type="Proteomes" id="UP001159363">
    <property type="component" value="Chromosome 13"/>
</dbReference>
<feature type="region of interest" description="Disordered" evidence="10">
    <location>
        <begin position="525"/>
        <end position="550"/>
    </location>
</feature>
<evidence type="ECO:0000313" key="13">
    <source>
        <dbReference type="Proteomes" id="UP001159363"/>
    </source>
</evidence>
<feature type="compositionally biased region" description="Basic and acidic residues" evidence="10">
    <location>
        <begin position="700"/>
        <end position="803"/>
    </location>
</feature>
<dbReference type="PRINTS" id="PR00319">
    <property type="entry name" value="GPROTEINB"/>
</dbReference>
<dbReference type="SMART" id="SM00320">
    <property type="entry name" value="WD40"/>
    <property type="match status" value="4"/>
</dbReference>
<keyword evidence="8" id="KW-0539">Nucleus</keyword>
<evidence type="ECO:0000256" key="3">
    <source>
        <dbReference type="ARBA" id="ARBA00022574"/>
    </source>
</evidence>
<dbReference type="EMBL" id="JARBHB010000014">
    <property type="protein sequence ID" value="KAJ8869278.1"/>
    <property type="molecule type" value="Genomic_DNA"/>
</dbReference>
<reference evidence="12 13" key="1">
    <citation type="submission" date="2023-02" db="EMBL/GenBank/DDBJ databases">
        <title>LHISI_Scaffold_Assembly.</title>
        <authorList>
            <person name="Stuart O.P."/>
            <person name="Cleave R."/>
            <person name="Magrath M.J.L."/>
            <person name="Mikheyev A.S."/>
        </authorList>
    </citation>
    <scope>NUCLEOTIDE SEQUENCE [LARGE SCALE GENOMIC DNA]</scope>
    <source>
        <strain evidence="12">Daus_M_001</strain>
        <tissue evidence="12">Leg muscle</tissue>
    </source>
</reference>
<feature type="region of interest" description="Disordered" evidence="10">
    <location>
        <begin position="487"/>
        <end position="507"/>
    </location>
</feature>
<keyword evidence="7" id="KW-0234">DNA repair</keyword>
<proteinExistence type="inferred from homology"/>
<evidence type="ECO:0000256" key="8">
    <source>
        <dbReference type="ARBA" id="ARBA00023242"/>
    </source>
</evidence>
<evidence type="ECO:0000256" key="1">
    <source>
        <dbReference type="ARBA" id="ARBA00004123"/>
    </source>
</evidence>
<dbReference type="Gene3D" id="2.130.10.10">
    <property type="entry name" value="YVTN repeat-like/Quinoprotein amine dehydrogenase"/>
    <property type="match status" value="1"/>
</dbReference>
<evidence type="ECO:0000259" key="11">
    <source>
        <dbReference type="Pfam" id="PF24105"/>
    </source>
</evidence>
<dbReference type="Pfam" id="PF24105">
    <property type="entry name" value="Beta-prop_CAF1B_HIR1"/>
    <property type="match status" value="1"/>
</dbReference>
<protein>
    <recommendedName>
        <fullName evidence="11">CAF1B/HIR1 beta-propeller domain-containing protein</fullName>
    </recommendedName>
</protein>
<feature type="repeat" description="WD" evidence="9">
    <location>
        <begin position="153"/>
        <end position="194"/>
    </location>
</feature>
<dbReference type="PANTHER" id="PTHR15271:SF4">
    <property type="entry name" value="CHROMATIN ASSEMBLY FACTOR 1 SUBUNIT B"/>
    <property type="match status" value="1"/>
</dbReference>
<sequence>MSDTVRNTMHTTLSMCVASWLHDKEAMAMGLMKCTIPEISWHNRDPVLSVDVQCGKEDDFYRLASGGTDSHVVVWHVRVKDNGMAEVNFVADLQRHQRAVNTVRFSPSGELLASGDDESAIIVWKQKTEQDAPELSLGMVETNTEQWVHVKILRGHVEDVYDLCWSPDSTCLMSGSVDNTAILWDVHKGRHTAILSDHKGFVQGVAWDPKNQYVATLSSDRTCRVFNVQTRKVVCRASKASLPIADGHDSELEGKPLRLFYDDTLKSFFRRLAFSPDGELLFAPSGIIESPDTNKHGNATHIFVRRMFNRPVMYLPSPDQYTVAVRCCPTLFQLHDGESMFALPYRIVVAIATQSSVVLYDTSSRSLSASSPIYTTPASPTSPDGYCSMVTFSKGELGEEYIPVKTTAIPTTPTTAVDKQDVSKVCPEESMNSDVETAPVIPVSKKADTTDRNPEASMSEHNKDSVLESAVGENPVKKKLIRRIQPIQLTGKSSPRKPKDGIPCNSSLLKASPCQSISAYFNKTKSNEEDKDKISQRVSTEVKHDSPHKSEVMDVDGDVSVVENNVKIEISSRLVSQVVEDVNLEMDKGEATVPKHGDSVTRRESSVEVPLETSAVADSHTLGISKSVDEVSEQKNQCAVSETVKLVKDECECVEKMDVDEVVEAVSGTSNLLPDKVEVIDESPDKADVMDVSPDKAEVMDELPDKAEDTKELPNKVEVMKELPDKTDVTVESPDKADIMNEFPDKAQVTDESPDKAQVTDESPDKAQATDESPDKAQATDKSPDKAQVTDELRGSKTLEKSHQGQYMLQDSKELKVIKAPENDKASECSVNSSEQNLCCTIDSIQPTANSPSSEHVHKTPRKCTEAGSKPSSSGTETTPGTPVGENTGTATISPALQIKKTPRRVQLITLSSPKSKRNLLQS</sequence>
<feature type="repeat" description="WD" evidence="9">
    <location>
        <begin position="93"/>
        <end position="134"/>
    </location>
</feature>
<dbReference type="PROSITE" id="PS50294">
    <property type="entry name" value="WD_REPEATS_REGION"/>
    <property type="match status" value="3"/>
</dbReference>
<evidence type="ECO:0000256" key="9">
    <source>
        <dbReference type="PROSITE-ProRule" id="PRU00221"/>
    </source>
</evidence>
<keyword evidence="13" id="KW-1185">Reference proteome</keyword>
<evidence type="ECO:0000256" key="6">
    <source>
        <dbReference type="ARBA" id="ARBA00022853"/>
    </source>
</evidence>
<feature type="region of interest" description="Disordered" evidence="10">
    <location>
        <begin position="845"/>
        <end position="899"/>
    </location>
</feature>
<feature type="compositionally biased region" description="Basic and acidic residues" evidence="10">
    <location>
        <begin position="811"/>
        <end position="827"/>
    </location>
</feature>
<feature type="compositionally biased region" description="Polar residues" evidence="10">
    <location>
        <begin position="845"/>
        <end position="854"/>
    </location>
</feature>
<keyword evidence="4" id="KW-0677">Repeat</keyword>
<dbReference type="PANTHER" id="PTHR15271">
    <property type="entry name" value="CHROMATIN ASSEMBLY FACTOR 1 SUBUNIT B"/>
    <property type="match status" value="1"/>
</dbReference>
<feature type="compositionally biased region" description="Low complexity" evidence="10">
    <location>
        <begin position="868"/>
        <end position="890"/>
    </location>
</feature>
<dbReference type="InterPro" id="IPR015943">
    <property type="entry name" value="WD40/YVTN_repeat-like_dom_sf"/>
</dbReference>
<dbReference type="InterPro" id="IPR001632">
    <property type="entry name" value="WD40_G-protein_beta-like"/>
</dbReference>
<dbReference type="SUPFAM" id="SSF50978">
    <property type="entry name" value="WD40 repeat-like"/>
    <property type="match status" value="1"/>
</dbReference>
<evidence type="ECO:0000256" key="7">
    <source>
        <dbReference type="ARBA" id="ARBA00023204"/>
    </source>
</evidence>
<evidence type="ECO:0000256" key="10">
    <source>
        <dbReference type="SAM" id="MobiDB-lite"/>
    </source>
</evidence>
<feature type="domain" description="CAF1B/HIR1 beta-propeller" evidence="11">
    <location>
        <begin position="32"/>
        <end position="397"/>
    </location>
</feature>
<evidence type="ECO:0000313" key="12">
    <source>
        <dbReference type="EMBL" id="KAJ8869278.1"/>
    </source>
</evidence>
<dbReference type="PROSITE" id="PS00678">
    <property type="entry name" value="WD_REPEATS_1"/>
    <property type="match status" value="1"/>
</dbReference>
<feature type="repeat" description="WD" evidence="9">
    <location>
        <begin position="195"/>
        <end position="236"/>
    </location>
</feature>
<gene>
    <name evidence="12" type="ORF">PR048_030850</name>
</gene>
<organism evidence="12 13">
    <name type="scientific">Dryococelus australis</name>
    <dbReference type="NCBI Taxonomy" id="614101"/>
    <lineage>
        <taxon>Eukaryota</taxon>
        <taxon>Metazoa</taxon>
        <taxon>Ecdysozoa</taxon>
        <taxon>Arthropoda</taxon>
        <taxon>Hexapoda</taxon>
        <taxon>Insecta</taxon>
        <taxon>Pterygota</taxon>
        <taxon>Neoptera</taxon>
        <taxon>Polyneoptera</taxon>
        <taxon>Phasmatodea</taxon>
        <taxon>Verophasmatodea</taxon>
        <taxon>Anareolatae</taxon>
        <taxon>Phasmatidae</taxon>
        <taxon>Eurycanthinae</taxon>
        <taxon>Dryococelus</taxon>
    </lineage>
</organism>
<evidence type="ECO:0000256" key="4">
    <source>
        <dbReference type="ARBA" id="ARBA00022737"/>
    </source>
</evidence>
<comment type="similarity">
    <text evidence="2">Belongs to the WD repeat HIR1 family.</text>
</comment>
<dbReference type="InterPro" id="IPR019775">
    <property type="entry name" value="WD40_repeat_CS"/>
</dbReference>
<keyword evidence="3 9" id="KW-0853">WD repeat</keyword>
<dbReference type="InterPro" id="IPR036322">
    <property type="entry name" value="WD40_repeat_dom_sf"/>
</dbReference>
<dbReference type="InterPro" id="IPR045145">
    <property type="entry name" value="PTHR15271"/>
</dbReference>
<evidence type="ECO:0000256" key="5">
    <source>
        <dbReference type="ARBA" id="ARBA00022763"/>
    </source>
</evidence>
<feature type="region of interest" description="Disordered" evidence="10">
    <location>
        <begin position="700"/>
        <end position="833"/>
    </location>
</feature>
<comment type="caution">
    <text evidence="12">The sequence shown here is derived from an EMBL/GenBank/DDBJ whole genome shotgun (WGS) entry which is preliminary data.</text>
</comment>
<keyword evidence="5" id="KW-0227">DNA damage</keyword>
<keyword evidence="6" id="KW-0156">Chromatin regulator</keyword>
<comment type="subcellular location">
    <subcellularLocation>
        <location evidence="1">Nucleus</location>
    </subcellularLocation>
</comment>
<accession>A0ABQ9GCW2</accession>
<evidence type="ECO:0000256" key="2">
    <source>
        <dbReference type="ARBA" id="ARBA00007306"/>
    </source>
</evidence>
<feature type="region of interest" description="Disordered" evidence="10">
    <location>
        <begin position="445"/>
        <end position="465"/>
    </location>
</feature>
<name>A0ABQ9GCW2_9NEOP</name>
<dbReference type="InterPro" id="IPR055410">
    <property type="entry name" value="Beta-prop_CAF1B_HIR1"/>
</dbReference>